<reference evidence="3" key="1">
    <citation type="journal article" date="2019" name="Int. J. Syst. Evol. Microbiol.">
        <title>The Global Catalogue of Microorganisms (GCM) 10K type strain sequencing project: providing services to taxonomists for standard genome sequencing and annotation.</title>
        <authorList>
            <consortium name="The Broad Institute Genomics Platform"/>
            <consortium name="The Broad Institute Genome Sequencing Center for Infectious Disease"/>
            <person name="Wu L."/>
            <person name="Ma J."/>
        </authorList>
    </citation>
    <scope>NUCLEOTIDE SEQUENCE [LARGE SCALE GENOMIC DNA]</scope>
    <source>
        <strain evidence="3">CGMCC-1.15741</strain>
    </source>
</reference>
<organism evidence="2 3">
    <name type="scientific">Ponticaulis profundi</name>
    <dbReference type="NCBI Taxonomy" id="2665222"/>
    <lineage>
        <taxon>Bacteria</taxon>
        <taxon>Pseudomonadati</taxon>
        <taxon>Pseudomonadota</taxon>
        <taxon>Alphaproteobacteria</taxon>
        <taxon>Hyphomonadales</taxon>
        <taxon>Hyphomonadaceae</taxon>
        <taxon>Ponticaulis</taxon>
    </lineage>
</organism>
<comment type="caution">
    <text evidence="2">The sequence shown here is derived from an EMBL/GenBank/DDBJ whole genome shotgun (WGS) entry which is preliminary data.</text>
</comment>
<evidence type="ECO:0000313" key="2">
    <source>
        <dbReference type="EMBL" id="MFC6200052.1"/>
    </source>
</evidence>
<evidence type="ECO:0000259" key="1">
    <source>
        <dbReference type="Pfam" id="PF18557"/>
    </source>
</evidence>
<dbReference type="EMBL" id="JBHSSW010000066">
    <property type="protein sequence ID" value="MFC6200052.1"/>
    <property type="molecule type" value="Genomic_DNA"/>
</dbReference>
<protein>
    <submittedName>
        <fullName evidence="2">NepR family anti-sigma factor</fullName>
    </submittedName>
</protein>
<dbReference type="InterPro" id="IPR041649">
    <property type="entry name" value="NepR"/>
</dbReference>
<dbReference type="Pfam" id="PF18557">
    <property type="entry name" value="NepR"/>
    <property type="match status" value="1"/>
</dbReference>
<feature type="domain" description="Anti-sigma factor NepR" evidence="1">
    <location>
        <begin position="8"/>
        <end position="41"/>
    </location>
</feature>
<name>A0ABW1SEA1_9PROT</name>
<gene>
    <name evidence="2" type="ORF">ACFQDM_18415</name>
</gene>
<keyword evidence="3" id="KW-1185">Reference proteome</keyword>
<dbReference type="Proteomes" id="UP001596303">
    <property type="component" value="Unassembled WGS sequence"/>
</dbReference>
<sequence>MTSRRSRQKRLGDQLKRMYDDVVQEAVPDDFMKLLEDADKAGGGADSDKSASGDN</sequence>
<proteinExistence type="predicted"/>
<evidence type="ECO:0000313" key="3">
    <source>
        <dbReference type="Proteomes" id="UP001596303"/>
    </source>
</evidence>
<accession>A0ABW1SEA1</accession>